<feature type="compositionally biased region" description="Basic and acidic residues" evidence="1">
    <location>
        <begin position="70"/>
        <end position="85"/>
    </location>
</feature>
<dbReference type="AlphaFoldDB" id="A0A498KI13"/>
<feature type="compositionally biased region" description="Low complexity" evidence="1">
    <location>
        <begin position="48"/>
        <end position="63"/>
    </location>
</feature>
<gene>
    <name evidence="2" type="ORF">DVH24_006652</name>
</gene>
<comment type="caution">
    <text evidence="2">The sequence shown here is derived from an EMBL/GenBank/DDBJ whole genome shotgun (WGS) entry which is preliminary data.</text>
</comment>
<protein>
    <submittedName>
        <fullName evidence="2">Uncharacterized protein</fullName>
    </submittedName>
</protein>
<accession>A0A498KI13</accession>
<dbReference type="EMBL" id="RDQH01000328">
    <property type="protein sequence ID" value="RXI05395.1"/>
    <property type="molecule type" value="Genomic_DNA"/>
</dbReference>
<evidence type="ECO:0000313" key="3">
    <source>
        <dbReference type="Proteomes" id="UP000290289"/>
    </source>
</evidence>
<dbReference type="Proteomes" id="UP000290289">
    <property type="component" value="Chromosome 2"/>
</dbReference>
<name>A0A498KI13_MALDO</name>
<sequence length="148" mass="16786">MVKHQTSPPFPTQTIQMEKPILLNSTSQPPFLITQNLFTFQIPSSALSIGSNSSQIKSRSRSSPVLVSCRGHEPTEKQEKQEKKQQPMMLLGFDKLGKNLKENLSPKQKGDWKDVMLMSLSFAVYVYISQRIVCAYCAWTSMAPNHPW</sequence>
<organism evidence="2 3">
    <name type="scientific">Malus domestica</name>
    <name type="common">Apple</name>
    <name type="synonym">Pyrus malus</name>
    <dbReference type="NCBI Taxonomy" id="3750"/>
    <lineage>
        <taxon>Eukaryota</taxon>
        <taxon>Viridiplantae</taxon>
        <taxon>Streptophyta</taxon>
        <taxon>Embryophyta</taxon>
        <taxon>Tracheophyta</taxon>
        <taxon>Spermatophyta</taxon>
        <taxon>Magnoliopsida</taxon>
        <taxon>eudicotyledons</taxon>
        <taxon>Gunneridae</taxon>
        <taxon>Pentapetalae</taxon>
        <taxon>rosids</taxon>
        <taxon>fabids</taxon>
        <taxon>Rosales</taxon>
        <taxon>Rosaceae</taxon>
        <taxon>Amygdaloideae</taxon>
        <taxon>Maleae</taxon>
        <taxon>Malus</taxon>
    </lineage>
</organism>
<evidence type="ECO:0000256" key="1">
    <source>
        <dbReference type="SAM" id="MobiDB-lite"/>
    </source>
</evidence>
<evidence type="ECO:0000313" key="2">
    <source>
        <dbReference type="EMBL" id="RXI05395.1"/>
    </source>
</evidence>
<proteinExistence type="predicted"/>
<reference evidence="2 3" key="1">
    <citation type="submission" date="2018-10" db="EMBL/GenBank/DDBJ databases">
        <title>A high-quality apple genome assembly.</title>
        <authorList>
            <person name="Hu J."/>
        </authorList>
    </citation>
    <scope>NUCLEOTIDE SEQUENCE [LARGE SCALE GENOMIC DNA]</scope>
    <source>
        <strain evidence="3">cv. HFTH1</strain>
        <tissue evidence="2">Young leaf</tissue>
    </source>
</reference>
<keyword evidence="3" id="KW-1185">Reference proteome</keyword>
<feature type="region of interest" description="Disordered" evidence="1">
    <location>
        <begin position="48"/>
        <end position="87"/>
    </location>
</feature>